<dbReference type="EMBL" id="QKZK01000015">
    <property type="protein sequence ID" value="PZX15931.1"/>
    <property type="molecule type" value="Genomic_DNA"/>
</dbReference>
<reference evidence="2 3" key="1">
    <citation type="submission" date="2018-06" db="EMBL/GenBank/DDBJ databases">
        <title>Genomic Encyclopedia of Archaeal and Bacterial Type Strains, Phase II (KMG-II): from individual species to whole genera.</title>
        <authorList>
            <person name="Goeker M."/>
        </authorList>
    </citation>
    <scope>NUCLEOTIDE SEQUENCE [LARGE SCALE GENOMIC DNA]</scope>
    <source>
        <strain evidence="2 3">DSM 6779</strain>
    </source>
</reference>
<accession>A0A2W7N738</accession>
<name>A0A2W7N738_9BACT</name>
<dbReference type="InterPro" id="IPR019847">
    <property type="entry name" value="Gliding_motility_assoc_GldN"/>
</dbReference>
<keyword evidence="3" id="KW-1185">Reference proteome</keyword>
<feature type="signal peptide" evidence="1">
    <location>
        <begin position="1"/>
        <end position="24"/>
    </location>
</feature>
<dbReference type="Proteomes" id="UP000249239">
    <property type="component" value="Unassembled WGS sequence"/>
</dbReference>
<feature type="chain" id="PRO_5016093398" evidence="1">
    <location>
        <begin position="25"/>
        <end position="294"/>
    </location>
</feature>
<dbReference type="AlphaFoldDB" id="A0A2W7N738"/>
<dbReference type="OrthoDB" id="1141916at2"/>
<evidence type="ECO:0000313" key="2">
    <source>
        <dbReference type="EMBL" id="PZX15931.1"/>
    </source>
</evidence>
<sequence>MHTMKKVFFIMAMGLMMVSLSGQAQGVQERDTTESQRLNGLFEKNHVKNNRPIPFPYIREADVLWAKKVWRIVDLRERINLPLYYPIQRMDDRFSLINLIMHGVESKGLTAFSTKTNDEFQTIMSFDQLKYEMGAVRDTHEVQNVVTGLFEKKVIEGEMKPDEIKQLLVKEIWFFDRNYSRLDVRILGICPIREFVESDGTNDQVKKKQVCWIYFNEARDLFASHEVFNPKNDAQRRTFDDIFAKRYFNSYIVKEANVYNNRQIDQYAQGLDAMLESQRIKNEIATFEHDLWEF</sequence>
<gene>
    <name evidence="2" type="ORF">LX69_02125</name>
</gene>
<organism evidence="2 3">
    <name type="scientific">Breznakibacter xylanolyticus</name>
    <dbReference type="NCBI Taxonomy" id="990"/>
    <lineage>
        <taxon>Bacteria</taxon>
        <taxon>Pseudomonadati</taxon>
        <taxon>Bacteroidota</taxon>
        <taxon>Bacteroidia</taxon>
        <taxon>Marinilabiliales</taxon>
        <taxon>Marinilabiliaceae</taxon>
        <taxon>Breznakibacter</taxon>
    </lineage>
</organism>
<dbReference type="Pfam" id="PF19841">
    <property type="entry name" value="GldN"/>
    <property type="match status" value="1"/>
</dbReference>
<evidence type="ECO:0000256" key="1">
    <source>
        <dbReference type="SAM" id="SignalP"/>
    </source>
</evidence>
<dbReference type="NCBIfam" id="TIGR03523">
    <property type="entry name" value="GldN"/>
    <property type="match status" value="1"/>
</dbReference>
<keyword evidence="1" id="KW-0732">Signal</keyword>
<protein>
    <submittedName>
        <fullName evidence="2">Gliding motility associated protein GldN</fullName>
    </submittedName>
</protein>
<evidence type="ECO:0000313" key="3">
    <source>
        <dbReference type="Proteomes" id="UP000249239"/>
    </source>
</evidence>
<proteinExistence type="predicted"/>
<comment type="caution">
    <text evidence="2">The sequence shown here is derived from an EMBL/GenBank/DDBJ whole genome shotgun (WGS) entry which is preliminary data.</text>
</comment>